<feature type="region of interest" description="Disordered" evidence="1">
    <location>
        <begin position="43"/>
        <end position="67"/>
    </location>
</feature>
<evidence type="ECO:0000313" key="3">
    <source>
        <dbReference type="Proteomes" id="UP000482800"/>
    </source>
</evidence>
<dbReference type="RefSeq" id="WP_246274117.1">
    <property type="nucleotide sequence ID" value="NZ_BLPF01000002.1"/>
</dbReference>
<reference evidence="2 3" key="1">
    <citation type="submission" date="2020-03" db="EMBL/GenBank/DDBJ databases">
        <title>Whole genome shotgun sequence of Phytohabitans houttuyneae NBRC 108639.</title>
        <authorList>
            <person name="Komaki H."/>
            <person name="Tamura T."/>
        </authorList>
    </citation>
    <scope>NUCLEOTIDE SEQUENCE [LARGE SCALE GENOMIC DNA]</scope>
    <source>
        <strain evidence="2 3">NBRC 108639</strain>
    </source>
</reference>
<dbReference type="Proteomes" id="UP000482800">
    <property type="component" value="Unassembled WGS sequence"/>
</dbReference>
<evidence type="ECO:0000313" key="2">
    <source>
        <dbReference type="EMBL" id="GFJ82784.1"/>
    </source>
</evidence>
<proteinExistence type="predicted"/>
<dbReference type="EMBL" id="BLPF01000002">
    <property type="protein sequence ID" value="GFJ82784.1"/>
    <property type="molecule type" value="Genomic_DNA"/>
</dbReference>
<dbReference type="Pfam" id="PF21274">
    <property type="entry name" value="Rng_hyd_C"/>
    <property type="match status" value="1"/>
</dbReference>
<accession>A0A6V8KG56</accession>
<gene>
    <name evidence="2" type="ORF">Phou_069640</name>
</gene>
<sequence length="191" mass="20346">MDARKLPTAEAERQRQQLREAIALKNYEFNTLGVELNQRYDSAAVVPDGSPRPRNPRDDELHHHATTWPGAKVPHAWVCRGRARVSTLDLGGQGRFTVLTGVGGTGWVAAAAAVGAELGVPVAAVTIGPGADYEDLYGDWARLREVEDGGCLLLRPDNHVCFRAGTATADAAGDLRDALRRVLGLSTGAVG</sequence>
<evidence type="ECO:0008006" key="4">
    <source>
        <dbReference type="Google" id="ProtNLM"/>
    </source>
</evidence>
<keyword evidence="3" id="KW-1185">Reference proteome</keyword>
<comment type="caution">
    <text evidence="2">The sequence shown here is derived from an EMBL/GenBank/DDBJ whole genome shotgun (WGS) entry which is preliminary data.</text>
</comment>
<organism evidence="2 3">
    <name type="scientific">Phytohabitans houttuyneae</name>
    <dbReference type="NCBI Taxonomy" id="1076126"/>
    <lineage>
        <taxon>Bacteria</taxon>
        <taxon>Bacillati</taxon>
        <taxon>Actinomycetota</taxon>
        <taxon>Actinomycetes</taxon>
        <taxon>Micromonosporales</taxon>
        <taxon>Micromonosporaceae</taxon>
    </lineage>
</organism>
<dbReference type="AlphaFoldDB" id="A0A6V8KG56"/>
<protein>
    <recommendedName>
        <fullName evidence="4">FAD-binding domain-containing protein</fullName>
    </recommendedName>
</protein>
<reference evidence="2 3" key="2">
    <citation type="submission" date="2020-03" db="EMBL/GenBank/DDBJ databases">
        <authorList>
            <person name="Ichikawa N."/>
            <person name="Kimura A."/>
            <person name="Kitahashi Y."/>
            <person name="Uohara A."/>
        </authorList>
    </citation>
    <scope>NUCLEOTIDE SEQUENCE [LARGE SCALE GENOMIC DNA]</scope>
    <source>
        <strain evidence="2 3">NBRC 108639</strain>
    </source>
</reference>
<dbReference type="Gene3D" id="3.40.30.120">
    <property type="match status" value="1"/>
</dbReference>
<evidence type="ECO:0000256" key="1">
    <source>
        <dbReference type="SAM" id="MobiDB-lite"/>
    </source>
</evidence>
<name>A0A6V8KG56_9ACTN</name>